<gene>
    <name evidence="1" type="ORF">N8I74_12190</name>
</gene>
<evidence type="ECO:0000313" key="2">
    <source>
        <dbReference type="Proteomes" id="UP001061302"/>
    </source>
</evidence>
<evidence type="ECO:0000313" key="1">
    <source>
        <dbReference type="EMBL" id="UXY14079.1"/>
    </source>
</evidence>
<reference evidence="1" key="1">
    <citation type="submission" date="2022-10" db="EMBL/GenBank/DDBJ databases">
        <title>Chitiniphilus purpureus sp. nov., a novel chitin-degrading bacterium isolated from crawfish pond sediment.</title>
        <authorList>
            <person name="Li K."/>
        </authorList>
    </citation>
    <scope>NUCLEOTIDE SEQUENCE</scope>
    <source>
        <strain evidence="1">CD1</strain>
    </source>
</reference>
<sequence>MELTILSYCRACPMLIERSFPLIAQWFVIGQDKCHGDLAIFGAFAALAVADPDGLLPRLAMDTRAVATIPRACPCCR</sequence>
<keyword evidence="2" id="KW-1185">Reference proteome</keyword>
<protein>
    <submittedName>
        <fullName evidence="1">Uncharacterized protein</fullName>
    </submittedName>
</protein>
<organism evidence="1 2">
    <name type="scientific">Chitiniphilus purpureus</name>
    <dbReference type="NCBI Taxonomy" id="2981137"/>
    <lineage>
        <taxon>Bacteria</taxon>
        <taxon>Pseudomonadati</taxon>
        <taxon>Pseudomonadota</taxon>
        <taxon>Betaproteobacteria</taxon>
        <taxon>Neisseriales</taxon>
        <taxon>Chitinibacteraceae</taxon>
        <taxon>Chitiniphilus</taxon>
    </lineage>
</organism>
<dbReference type="EMBL" id="CP106753">
    <property type="protein sequence ID" value="UXY14079.1"/>
    <property type="molecule type" value="Genomic_DNA"/>
</dbReference>
<proteinExistence type="predicted"/>
<name>A0ABY6DIB4_9NEIS</name>
<dbReference type="RefSeq" id="WP_263123379.1">
    <property type="nucleotide sequence ID" value="NZ_CP106753.1"/>
</dbReference>
<accession>A0ABY6DIB4</accession>
<dbReference type="Proteomes" id="UP001061302">
    <property type="component" value="Chromosome"/>
</dbReference>